<accession>A0AA38GBE7</accession>
<comment type="caution">
    <text evidence="2">The sequence shown here is derived from an EMBL/GenBank/DDBJ whole genome shotgun (WGS) entry which is preliminary data.</text>
</comment>
<evidence type="ECO:0000256" key="1">
    <source>
        <dbReference type="SAM" id="MobiDB-lite"/>
    </source>
</evidence>
<reference evidence="2 3" key="1">
    <citation type="journal article" date="2021" name="Nat. Plants">
        <title>The Taxus genome provides insights into paclitaxel biosynthesis.</title>
        <authorList>
            <person name="Xiong X."/>
            <person name="Gou J."/>
            <person name="Liao Q."/>
            <person name="Li Y."/>
            <person name="Zhou Q."/>
            <person name="Bi G."/>
            <person name="Li C."/>
            <person name="Du R."/>
            <person name="Wang X."/>
            <person name="Sun T."/>
            <person name="Guo L."/>
            <person name="Liang H."/>
            <person name="Lu P."/>
            <person name="Wu Y."/>
            <person name="Zhang Z."/>
            <person name="Ro D.K."/>
            <person name="Shang Y."/>
            <person name="Huang S."/>
            <person name="Yan J."/>
        </authorList>
    </citation>
    <scope>NUCLEOTIDE SEQUENCE [LARGE SCALE GENOMIC DNA]</scope>
    <source>
        <strain evidence="2">Ta-2019</strain>
    </source>
</reference>
<evidence type="ECO:0000313" key="2">
    <source>
        <dbReference type="EMBL" id="KAH9318584.1"/>
    </source>
</evidence>
<feature type="compositionally biased region" description="Polar residues" evidence="1">
    <location>
        <begin position="71"/>
        <end position="80"/>
    </location>
</feature>
<gene>
    <name evidence="2" type="ORF">KI387_020353</name>
</gene>
<evidence type="ECO:0000313" key="3">
    <source>
        <dbReference type="Proteomes" id="UP000824469"/>
    </source>
</evidence>
<name>A0AA38GBE7_TAXCH</name>
<protein>
    <submittedName>
        <fullName evidence="2">Uncharacterized protein</fullName>
    </submittedName>
</protein>
<sequence>MGCGCECLGSATVTSTFGRVPVPAISIKRSHNLHFTLPSSPRGSICAGASGRRASSRKKTVDSPSPSPSPLLNNTTSFTSVERFDEEEEEEEYRPPKLPGDEPDFWEGPQWDT</sequence>
<organism evidence="2 3">
    <name type="scientific">Taxus chinensis</name>
    <name type="common">Chinese yew</name>
    <name type="synonym">Taxus wallichiana var. chinensis</name>
    <dbReference type="NCBI Taxonomy" id="29808"/>
    <lineage>
        <taxon>Eukaryota</taxon>
        <taxon>Viridiplantae</taxon>
        <taxon>Streptophyta</taxon>
        <taxon>Embryophyta</taxon>
        <taxon>Tracheophyta</taxon>
        <taxon>Spermatophyta</taxon>
        <taxon>Pinopsida</taxon>
        <taxon>Pinidae</taxon>
        <taxon>Conifers II</taxon>
        <taxon>Cupressales</taxon>
        <taxon>Taxaceae</taxon>
        <taxon>Taxus</taxon>
    </lineage>
</organism>
<proteinExistence type="predicted"/>
<feature type="non-terminal residue" evidence="2">
    <location>
        <position position="113"/>
    </location>
</feature>
<feature type="region of interest" description="Disordered" evidence="1">
    <location>
        <begin position="37"/>
        <end position="113"/>
    </location>
</feature>
<dbReference type="EMBL" id="JAHRHJ020000004">
    <property type="protein sequence ID" value="KAH9318584.1"/>
    <property type="molecule type" value="Genomic_DNA"/>
</dbReference>
<keyword evidence="3" id="KW-1185">Reference proteome</keyword>
<dbReference type="AlphaFoldDB" id="A0AA38GBE7"/>
<dbReference type="Proteomes" id="UP000824469">
    <property type="component" value="Unassembled WGS sequence"/>
</dbReference>